<dbReference type="Proteomes" id="UP001602013">
    <property type="component" value="Unassembled WGS sequence"/>
</dbReference>
<evidence type="ECO:0000313" key="3">
    <source>
        <dbReference type="Proteomes" id="UP001602013"/>
    </source>
</evidence>
<comment type="caution">
    <text evidence="2">The sequence shown here is derived from an EMBL/GenBank/DDBJ whole genome shotgun (WGS) entry which is preliminary data.</text>
</comment>
<keyword evidence="1" id="KW-1133">Transmembrane helix</keyword>
<evidence type="ECO:0000313" key="2">
    <source>
        <dbReference type="EMBL" id="MFF3666621.1"/>
    </source>
</evidence>
<organism evidence="2 3">
    <name type="scientific">Microtetraspora malaysiensis</name>
    <dbReference type="NCBI Taxonomy" id="161358"/>
    <lineage>
        <taxon>Bacteria</taxon>
        <taxon>Bacillati</taxon>
        <taxon>Actinomycetota</taxon>
        <taxon>Actinomycetes</taxon>
        <taxon>Streptosporangiales</taxon>
        <taxon>Streptosporangiaceae</taxon>
        <taxon>Microtetraspora</taxon>
    </lineage>
</organism>
<dbReference type="RefSeq" id="WP_157570321.1">
    <property type="nucleotide sequence ID" value="NZ_BBYJ01000009.1"/>
</dbReference>
<protein>
    <submittedName>
        <fullName evidence="2">Uncharacterized protein</fullName>
    </submittedName>
</protein>
<proteinExistence type="predicted"/>
<feature type="transmembrane region" description="Helical" evidence="1">
    <location>
        <begin position="6"/>
        <end position="33"/>
    </location>
</feature>
<reference evidence="2 3" key="1">
    <citation type="submission" date="2024-10" db="EMBL/GenBank/DDBJ databases">
        <title>The Natural Products Discovery Center: Release of the First 8490 Sequenced Strains for Exploring Actinobacteria Biosynthetic Diversity.</title>
        <authorList>
            <person name="Kalkreuter E."/>
            <person name="Kautsar S.A."/>
            <person name="Yang D."/>
            <person name="Bader C.D."/>
            <person name="Teijaro C.N."/>
            <person name="Fluegel L."/>
            <person name="Davis C.M."/>
            <person name="Simpson J.R."/>
            <person name="Lauterbach L."/>
            <person name="Steele A.D."/>
            <person name="Gui C."/>
            <person name="Meng S."/>
            <person name="Li G."/>
            <person name="Viehrig K."/>
            <person name="Ye F."/>
            <person name="Su P."/>
            <person name="Kiefer A.F."/>
            <person name="Nichols A."/>
            <person name="Cepeda A.J."/>
            <person name="Yan W."/>
            <person name="Fan B."/>
            <person name="Jiang Y."/>
            <person name="Adhikari A."/>
            <person name="Zheng C.-J."/>
            <person name="Schuster L."/>
            <person name="Cowan T.M."/>
            <person name="Smanski M.J."/>
            <person name="Chevrette M.G."/>
            <person name="De Carvalho L.P.S."/>
            <person name="Shen B."/>
        </authorList>
    </citation>
    <scope>NUCLEOTIDE SEQUENCE [LARGE SCALE GENOMIC DNA]</scope>
    <source>
        <strain evidence="2 3">NPDC002173</strain>
    </source>
</reference>
<name>A0ABW6SNZ2_9ACTN</name>
<gene>
    <name evidence="2" type="ORF">ACFYXI_13575</name>
</gene>
<dbReference type="EMBL" id="JBIASD010000007">
    <property type="protein sequence ID" value="MFF3666621.1"/>
    <property type="molecule type" value="Genomic_DNA"/>
</dbReference>
<evidence type="ECO:0000256" key="1">
    <source>
        <dbReference type="SAM" id="Phobius"/>
    </source>
</evidence>
<keyword evidence="3" id="KW-1185">Reference proteome</keyword>
<sequence>MVELLGAVVSLAAVTLLGLIALLLISVCMLLGLAGMAASTRREPQPVSRMPAA</sequence>
<accession>A0ABW6SNZ2</accession>
<keyword evidence="1" id="KW-0812">Transmembrane</keyword>
<keyword evidence="1" id="KW-0472">Membrane</keyword>